<accession>A0ABC9NNM7</accession>
<evidence type="ECO:0000313" key="3">
    <source>
        <dbReference type="Proteomes" id="UP000003042"/>
    </source>
</evidence>
<evidence type="ECO:0008006" key="4">
    <source>
        <dbReference type="Google" id="ProtNLM"/>
    </source>
</evidence>
<feature type="region of interest" description="Disordered" evidence="1">
    <location>
        <begin position="1"/>
        <end position="21"/>
    </location>
</feature>
<gene>
    <name evidence="2" type="ORF">ESCAB7627_2320</name>
</gene>
<organism evidence="2 3">
    <name type="scientific">Escherichia albertii (strain TW07627)</name>
    <dbReference type="NCBI Taxonomy" id="502347"/>
    <lineage>
        <taxon>Bacteria</taxon>
        <taxon>Pseudomonadati</taxon>
        <taxon>Pseudomonadota</taxon>
        <taxon>Gammaproteobacteria</taxon>
        <taxon>Enterobacterales</taxon>
        <taxon>Enterobacteriaceae</taxon>
        <taxon>Escherichia</taxon>
    </lineage>
</organism>
<proteinExistence type="predicted"/>
<evidence type="ECO:0000256" key="1">
    <source>
        <dbReference type="SAM" id="MobiDB-lite"/>
    </source>
</evidence>
<name>A0ABC9NNM7_ESCAT</name>
<comment type="caution">
    <text evidence="2">The sequence shown here is derived from an EMBL/GenBank/DDBJ whole genome shotgun (WGS) entry which is preliminary data.</text>
</comment>
<evidence type="ECO:0000313" key="2">
    <source>
        <dbReference type="EMBL" id="EDS91809.1"/>
    </source>
</evidence>
<sequence length="53" mass="5760">MQKTAKEHQKQVKKVDSTAGGILKMTRSAHLKQEKKAAKAATAKAVISRSNPE</sequence>
<feature type="compositionally biased region" description="Basic and acidic residues" evidence="1">
    <location>
        <begin position="1"/>
        <end position="16"/>
    </location>
</feature>
<reference evidence="2 3" key="1">
    <citation type="submission" date="2008-02" db="EMBL/GenBank/DDBJ databases">
        <title>Annotation of Escherichia albertii TW07627.</title>
        <authorList>
            <person name="Sutton G."/>
            <person name="Whittam T.S."/>
            <person name="Sebastian Y."/>
        </authorList>
    </citation>
    <scope>NUCLEOTIDE SEQUENCE [LARGE SCALE GENOMIC DNA]</scope>
    <source>
        <strain evidence="2 3">TW07627</strain>
    </source>
</reference>
<dbReference type="EMBL" id="ABKX01000005">
    <property type="protein sequence ID" value="EDS91809.1"/>
    <property type="molecule type" value="Genomic_DNA"/>
</dbReference>
<dbReference type="AlphaFoldDB" id="A0ABC9NNM7"/>
<dbReference type="Proteomes" id="UP000003042">
    <property type="component" value="Unassembled WGS sequence"/>
</dbReference>
<protein>
    <recommendedName>
        <fullName evidence="4">Cytoplasmic protein</fullName>
    </recommendedName>
</protein>
<feature type="region of interest" description="Disordered" evidence="1">
    <location>
        <begin position="33"/>
        <end position="53"/>
    </location>
</feature>